<sequence>MSSRRSESEDIQLKSKLPCIRCNKSAKTNVYCTQCHMTICISHSSQMSPGNQERICDECLEDFLSSQLPDTQTIINKIHNEIQEAATTRENNTKDLCKISSQVLNTRDQCMSKQELLHNEDILLEENLKRNKNIIKTTEESIEKKGKEVEKIREEIEFFKEKISGLDQEIEKSSKEMKELMHERNNVLSELNELREFVKMQVPVRLVKRIVCSMCYPKVLVEYHKIFKPENATNGTEIRSSSLSHETSKTKGACSSCQVF</sequence>
<keyword evidence="3" id="KW-1185">Reference proteome</keyword>
<comment type="caution">
    <text evidence="2">The sequence shown here is derived from an EMBL/GenBank/DDBJ whole genome shotgun (WGS) entry which is preliminary data.</text>
</comment>
<dbReference type="Gene3D" id="1.10.287.1490">
    <property type="match status" value="1"/>
</dbReference>
<accession>A0A1R2CV87</accession>
<evidence type="ECO:0000256" key="1">
    <source>
        <dbReference type="SAM" id="Coils"/>
    </source>
</evidence>
<gene>
    <name evidence="2" type="ORF">SteCoe_4261</name>
</gene>
<keyword evidence="1" id="KW-0175">Coiled coil</keyword>
<dbReference type="AlphaFoldDB" id="A0A1R2CV87"/>
<evidence type="ECO:0000313" key="3">
    <source>
        <dbReference type="Proteomes" id="UP000187209"/>
    </source>
</evidence>
<proteinExistence type="predicted"/>
<protein>
    <submittedName>
        <fullName evidence="2">Uncharacterized protein</fullName>
    </submittedName>
</protein>
<feature type="coiled-coil region" evidence="1">
    <location>
        <begin position="135"/>
        <end position="197"/>
    </location>
</feature>
<name>A0A1R2CV87_9CILI</name>
<dbReference type="EMBL" id="MPUH01000052">
    <property type="protein sequence ID" value="OMJ92919.1"/>
    <property type="molecule type" value="Genomic_DNA"/>
</dbReference>
<dbReference type="Proteomes" id="UP000187209">
    <property type="component" value="Unassembled WGS sequence"/>
</dbReference>
<reference evidence="2 3" key="1">
    <citation type="submission" date="2016-11" db="EMBL/GenBank/DDBJ databases">
        <title>The macronuclear genome of Stentor coeruleus: a giant cell with tiny introns.</title>
        <authorList>
            <person name="Slabodnick M."/>
            <person name="Ruby J.G."/>
            <person name="Reiff S.B."/>
            <person name="Swart E.C."/>
            <person name="Gosai S."/>
            <person name="Prabakaran S."/>
            <person name="Witkowska E."/>
            <person name="Larue G.E."/>
            <person name="Fisher S."/>
            <person name="Freeman R.M."/>
            <person name="Gunawardena J."/>
            <person name="Chu W."/>
            <person name="Stover N.A."/>
            <person name="Gregory B.D."/>
            <person name="Nowacki M."/>
            <person name="Derisi J."/>
            <person name="Roy S.W."/>
            <person name="Marshall W.F."/>
            <person name="Sood P."/>
        </authorList>
    </citation>
    <scope>NUCLEOTIDE SEQUENCE [LARGE SCALE GENOMIC DNA]</scope>
    <source>
        <strain evidence="2">WM001</strain>
    </source>
</reference>
<organism evidence="2 3">
    <name type="scientific">Stentor coeruleus</name>
    <dbReference type="NCBI Taxonomy" id="5963"/>
    <lineage>
        <taxon>Eukaryota</taxon>
        <taxon>Sar</taxon>
        <taxon>Alveolata</taxon>
        <taxon>Ciliophora</taxon>
        <taxon>Postciliodesmatophora</taxon>
        <taxon>Heterotrichea</taxon>
        <taxon>Heterotrichida</taxon>
        <taxon>Stentoridae</taxon>
        <taxon>Stentor</taxon>
    </lineage>
</organism>
<evidence type="ECO:0000313" key="2">
    <source>
        <dbReference type="EMBL" id="OMJ92919.1"/>
    </source>
</evidence>